<keyword evidence="2" id="KW-0663">Pyridoxal phosphate</keyword>
<dbReference type="EMBL" id="CP008956">
    <property type="protein sequence ID" value="QJQ01443.1"/>
    <property type="molecule type" value="Genomic_DNA"/>
</dbReference>
<dbReference type="PANTHER" id="PTHR46577:SF1">
    <property type="entry name" value="HTH-TYPE TRANSCRIPTIONAL REGULATORY PROTEIN GABR"/>
    <property type="match status" value="1"/>
</dbReference>
<dbReference type="InterPro" id="IPR036390">
    <property type="entry name" value="WH_DNA-bd_sf"/>
</dbReference>
<organism evidence="7 8">
    <name type="scientific">Herbaspirillum rubrisubalbicans Os34</name>
    <dbReference type="NCBI Taxonomy" id="1235827"/>
    <lineage>
        <taxon>Bacteria</taxon>
        <taxon>Pseudomonadati</taxon>
        <taxon>Pseudomonadota</taxon>
        <taxon>Betaproteobacteria</taxon>
        <taxon>Burkholderiales</taxon>
        <taxon>Oxalobacteraceae</taxon>
        <taxon>Herbaspirillum</taxon>
    </lineage>
</organism>
<gene>
    <name evidence="7" type="ORF">C798_14720</name>
</gene>
<comment type="similarity">
    <text evidence="1">In the C-terminal section; belongs to the class-I pyridoxal-phosphate-dependent aminotransferase family.</text>
</comment>
<keyword evidence="3" id="KW-0805">Transcription regulation</keyword>
<keyword evidence="5" id="KW-0804">Transcription</keyword>
<keyword evidence="4" id="KW-0238">DNA-binding</keyword>
<dbReference type="InterPro" id="IPR036388">
    <property type="entry name" value="WH-like_DNA-bd_sf"/>
</dbReference>
<protein>
    <submittedName>
        <fullName evidence="7">GntR family transcriptional regulator</fullName>
    </submittedName>
</protein>
<dbReference type="InterPro" id="IPR000524">
    <property type="entry name" value="Tscrpt_reg_HTH_GntR"/>
</dbReference>
<dbReference type="SUPFAM" id="SSF53383">
    <property type="entry name" value="PLP-dependent transferases"/>
    <property type="match status" value="1"/>
</dbReference>
<dbReference type="SUPFAM" id="SSF46785">
    <property type="entry name" value="Winged helix' DNA-binding domain"/>
    <property type="match status" value="1"/>
</dbReference>
<dbReference type="GO" id="GO:0003677">
    <property type="term" value="F:DNA binding"/>
    <property type="evidence" value="ECO:0007669"/>
    <property type="project" value="UniProtKB-KW"/>
</dbReference>
<dbReference type="Pfam" id="PF00155">
    <property type="entry name" value="Aminotran_1_2"/>
    <property type="match status" value="1"/>
</dbReference>
<dbReference type="Proteomes" id="UP000501648">
    <property type="component" value="Chromosome"/>
</dbReference>
<evidence type="ECO:0000256" key="5">
    <source>
        <dbReference type="ARBA" id="ARBA00023163"/>
    </source>
</evidence>
<reference evidence="7 8" key="1">
    <citation type="journal article" date="2012" name="J. Bacteriol.">
        <title>Genome sequence of the pathogenic Herbaspirillum seropedicae strain Os34, isolated from rice roots.</title>
        <authorList>
            <person name="Ye W."/>
            <person name="Ye S."/>
            <person name="Liu J."/>
            <person name="Chang S."/>
            <person name="Chen M."/>
            <person name="Zhu B."/>
            <person name="Guo L."/>
            <person name="An Q."/>
        </authorList>
    </citation>
    <scope>NUCLEOTIDE SEQUENCE [LARGE SCALE GENOMIC DNA]</scope>
    <source>
        <strain evidence="7 8">Os34</strain>
    </source>
</reference>
<dbReference type="InterPro" id="IPR051446">
    <property type="entry name" value="HTH_trans_reg/aminotransferase"/>
</dbReference>
<evidence type="ECO:0000256" key="3">
    <source>
        <dbReference type="ARBA" id="ARBA00023015"/>
    </source>
</evidence>
<dbReference type="Gene3D" id="3.40.640.10">
    <property type="entry name" value="Type I PLP-dependent aspartate aminotransferase-like (Major domain)"/>
    <property type="match status" value="1"/>
</dbReference>
<dbReference type="PANTHER" id="PTHR46577">
    <property type="entry name" value="HTH-TYPE TRANSCRIPTIONAL REGULATORY PROTEIN GABR"/>
    <property type="match status" value="1"/>
</dbReference>
<dbReference type="AlphaFoldDB" id="A0A6M3ZT52"/>
<evidence type="ECO:0000259" key="6">
    <source>
        <dbReference type="PROSITE" id="PS50949"/>
    </source>
</evidence>
<dbReference type="InterPro" id="IPR004839">
    <property type="entry name" value="Aminotransferase_I/II_large"/>
</dbReference>
<dbReference type="InterPro" id="IPR015424">
    <property type="entry name" value="PyrdxlP-dep_Trfase"/>
</dbReference>
<evidence type="ECO:0000256" key="1">
    <source>
        <dbReference type="ARBA" id="ARBA00005384"/>
    </source>
</evidence>
<dbReference type="RefSeq" id="WP_017450493.1">
    <property type="nucleotide sequence ID" value="NZ_CP008956.1"/>
</dbReference>
<evidence type="ECO:0000313" key="8">
    <source>
        <dbReference type="Proteomes" id="UP000501648"/>
    </source>
</evidence>
<dbReference type="PROSITE" id="PS50949">
    <property type="entry name" value="HTH_GNTR"/>
    <property type="match status" value="1"/>
</dbReference>
<dbReference type="Gene3D" id="1.10.10.10">
    <property type="entry name" value="Winged helix-like DNA-binding domain superfamily/Winged helix DNA-binding domain"/>
    <property type="match status" value="1"/>
</dbReference>
<name>A0A6M3ZT52_9BURK</name>
<dbReference type="InterPro" id="IPR015421">
    <property type="entry name" value="PyrdxlP-dep_Trfase_major"/>
</dbReference>
<sequence length="446" mass="47347">MGDEISIAWLAQQLSDRTTRGIALGTTALIRAGAIPVGAKLPPVRDLADALGVSPATISSAWGALRKQRVIIGRGRNGAWVNTNDVTPRPIRFETPGNFGEHLRADLSLAVPDPALLPDLSHAFAAGAKAASLNVYERAPIVPALRAAAERHWPYPAPAYLAVNGGFSGVHLTLKSLLLPGSVVAVEDPTAARVLDNLDHLGAEVVPVACDAEGPLPDSLAAALAKRPAAWFYQPRTHSVTGVSVSAARFEALRRLLLSTDLLIIEDDGLGALSSAPPLSMGRHFPERTVHITSYSKAFGPDLRVGVLSGPVELVRQIHGYRNFSDRWTSRILQEAMAFLLTDTQSFATVERARGIYAQRRQALVAALAQRGVDCPAGDGLAIWLPVPSEPYALVTMAAHGYAVGAGSRNSLLPGRAHLRIGTSRLDSETQAIADALCLCCRNPDT</sequence>
<evidence type="ECO:0000313" key="7">
    <source>
        <dbReference type="EMBL" id="QJQ01443.1"/>
    </source>
</evidence>
<dbReference type="CDD" id="cd00609">
    <property type="entry name" value="AAT_like"/>
    <property type="match status" value="1"/>
</dbReference>
<evidence type="ECO:0000256" key="4">
    <source>
        <dbReference type="ARBA" id="ARBA00023125"/>
    </source>
</evidence>
<accession>A0A6M3ZT52</accession>
<feature type="domain" description="HTH gntR-type" evidence="6">
    <location>
        <begin position="16"/>
        <end position="84"/>
    </location>
</feature>
<dbReference type="GO" id="GO:0003700">
    <property type="term" value="F:DNA-binding transcription factor activity"/>
    <property type="evidence" value="ECO:0007669"/>
    <property type="project" value="InterPro"/>
</dbReference>
<evidence type="ECO:0000256" key="2">
    <source>
        <dbReference type="ARBA" id="ARBA00022898"/>
    </source>
</evidence>
<dbReference type="Pfam" id="PF00392">
    <property type="entry name" value="GntR"/>
    <property type="match status" value="1"/>
</dbReference>
<dbReference type="GO" id="GO:0030170">
    <property type="term" value="F:pyridoxal phosphate binding"/>
    <property type="evidence" value="ECO:0007669"/>
    <property type="project" value="InterPro"/>
</dbReference>
<proteinExistence type="inferred from homology"/>